<feature type="domain" description="Rho RNA-BD" evidence="13">
    <location>
        <begin position="91"/>
        <end position="164"/>
    </location>
</feature>
<dbReference type="NCBIfam" id="TIGR00767">
    <property type="entry name" value="rho"/>
    <property type="match status" value="1"/>
</dbReference>
<dbReference type="Gene3D" id="3.40.50.300">
    <property type="entry name" value="P-loop containing nucleotide triphosphate hydrolases"/>
    <property type="match status" value="1"/>
</dbReference>
<keyword evidence="4 9" id="KW-0347">Helicase</keyword>
<evidence type="ECO:0000259" key="13">
    <source>
        <dbReference type="PROSITE" id="PS51856"/>
    </source>
</evidence>
<dbReference type="Proteomes" id="UP000002030">
    <property type="component" value="Chromosome"/>
</dbReference>
<comment type="function">
    <text evidence="9">Facilitates transcription termination by a mechanism that involves Rho binding to the nascent RNA, activation of Rho's RNA-dependent ATPase activity, and release of the mRNA from the DNA template.</text>
</comment>
<dbReference type="InterPro" id="IPR027417">
    <property type="entry name" value="P-loop_NTPase"/>
</dbReference>
<dbReference type="SUPFAM" id="SSF68912">
    <property type="entry name" value="Rho N-terminal domain-like"/>
    <property type="match status" value="1"/>
</dbReference>
<dbReference type="HAMAP" id="MF_01884">
    <property type="entry name" value="Rho"/>
    <property type="match status" value="1"/>
</dbReference>
<dbReference type="HOGENOM" id="CLU_016377_4_3_0"/>
<dbReference type="PANTHER" id="PTHR46425">
    <property type="entry name" value="TRANSCRIPTION TERMINATION FACTOR RHO"/>
    <property type="match status" value="1"/>
</dbReference>
<evidence type="ECO:0000313" key="15">
    <source>
        <dbReference type="Proteomes" id="UP000002030"/>
    </source>
</evidence>
<protein>
    <recommendedName>
        <fullName evidence="9 10">Transcription termination factor Rho</fullName>
        <ecNumber evidence="9 10">3.6.4.-</ecNumber>
    </recommendedName>
    <alternativeName>
        <fullName evidence="9">ATP-dependent helicase Rho</fullName>
    </alternativeName>
</protein>
<dbReference type="InterPro" id="IPR003593">
    <property type="entry name" value="AAA+_ATPase"/>
</dbReference>
<dbReference type="GO" id="GO:0008186">
    <property type="term" value="F:ATP-dependent activity, acting on RNA"/>
    <property type="evidence" value="ECO:0007669"/>
    <property type="project" value="UniProtKB-UniRule"/>
</dbReference>
<keyword evidence="1 9" id="KW-0806">Transcription termination</keyword>
<evidence type="ECO:0000256" key="11">
    <source>
        <dbReference type="PROSITE-ProRule" id="PRU01203"/>
    </source>
</evidence>
<keyword evidence="5 9" id="KW-0067">ATP-binding</keyword>
<dbReference type="GO" id="GO:0005524">
    <property type="term" value="F:ATP binding"/>
    <property type="evidence" value="ECO:0007669"/>
    <property type="project" value="UniProtKB-UniRule"/>
</dbReference>
<organism evidence="14 15">
    <name type="scientific">Thermanaerovibrio acidaminovorans (strain ATCC 49978 / DSM 6589 / Su883)</name>
    <name type="common">Selenomonas acidaminovorans</name>
    <dbReference type="NCBI Taxonomy" id="525903"/>
    <lineage>
        <taxon>Bacteria</taxon>
        <taxon>Thermotogati</taxon>
        <taxon>Synergistota</taxon>
        <taxon>Synergistia</taxon>
        <taxon>Synergistales</taxon>
        <taxon>Synergistaceae</taxon>
        <taxon>Thermanaerovibrio</taxon>
    </lineage>
</organism>
<comment type="similarity">
    <text evidence="9 11">Belongs to the Rho family.</text>
</comment>
<dbReference type="GO" id="GO:0016787">
    <property type="term" value="F:hydrolase activity"/>
    <property type="evidence" value="ECO:0007669"/>
    <property type="project" value="UniProtKB-KW"/>
</dbReference>
<comment type="subunit">
    <text evidence="9">Homohexamer. The homohexamer assembles into an open ring structure.</text>
</comment>
<dbReference type="KEGG" id="tai:Taci_1252"/>
<dbReference type="NCBIfam" id="NF006886">
    <property type="entry name" value="PRK09376.1"/>
    <property type="match status" value="1"/>
</dbReference>
<feature type="binding site" evidence="9">
    <location>
        <position position="250"/>
    </location>
    <ligand>
        <name>ATP</name>
        <dbReference type="ChEBI" id="CHEBI:30616"/>
    </ligand>
</feature>
<dbReference type="SUPFAM" id="SSF50249">
    <property type="entry name" value="Nucleic acid-binding proteins"/>
    <property type="match status" value="1"/>
</dbReference>
<dbReference type="InterPro" id="IPR011112">
    <property type="entry name" value="Rho-like_N"/>
</dbReference>
<dbReference type="EMBL" id="CP001818">
    <property type="protein sequence ID" value="ACZ19483.1"/>
    <property type="molecule type" value="Genomic_DNA"/>
</dbReference>
<evidence type="ECO:0000256" key="6">
    <source>
        <dbReference type="ARBA" id="ARBA00022884"/>
    </source>
</evidence>
<evidence type="ECO:0000256" key="1">
    <source>
        <dbReference type="ARBA" id="ARBA00022472"/>
    </source>
</evidence>
<dbReference type="InterPro" id="IPR000194">
    <property type="entry name" value="ATPase_F1/V1/A1_a/bsu_nucl-bd"/>
</dbReference>
<dbReference type="GO" id="GO:0003723">
    <property type="term" value="F:RNA binding"/>
    <property type="evidence" value="ECO:0007669"/>
    <property type="project" value="UniProtKB-UniRule"/>
</dbReference>
<evidence type="ECO:0000256" key="3">
    <source>
        <dbReference type="ARBA" id="ARBA00022801"/>
    </source>
</evidence>
<dbReference type="InterPro" id="IPR011113">
    <property type="entry name" value="Rho_RNA-bd"/>
</dbReference>
<proteinExistence type="inferred from homology"/>
<feature type="region of interest" description="Disordered" evidence="12">
    <location>
        <begin position="1"/>
        <end position="45"/>
    </location>
</feature>
<dbReference type="GO" id="GO:0006353">
    <property type="term" value="P:DNA-templated transcription termination"/>
    <property type="evidence" value="ECO:0007669"/>
    <property type="project" value="UniProtKB-UniRule"/>
</dbReference>
<dbReference type="SMART" id="SM00959">
    <property type="entry name" value="Rho_N"/>
    <property type="match status" value="1"/>
</dbReference>
<dbReference type="InterPro" id="IPR041703">
    <property type="entry name" value="Rho_factor_ATP-bd"/>
</dbReference>
<keyword evidence="2 9" id="KW-0547">Nucleotide-binding</keyword>
<dbReference type="SUPFAM" id="SSF52540">
    <property type="entry name" value="P-loop containing nucleoside triphosphate hydrolases"/>
    <property type="match status" value="1"/>
</dbReference>
<keyword evidence="15" id="KW-1185">Reference proteome</keyword>
<name>D1B642_THEAS</name>
<sequence length="457" mass="50941">MDEGLNQVIQQEAAPSPEQPLEESRPKDKGEDRKRSTQREQPKHSFAKLIQLGVSELRRLAKEAQVTGYSAMKKEELVLAIMGAQASSQGQRLGGGTLECLPEGYGFLRGPGLLPGDSDIYVSPSQIKKFGLRNGDVVWGVVRPPKTQEHYEALVRVETVNYQDPELARSRPLFEHLTPIFPDSRLRLETTSREISTRLIDLFAPIGKGQRALIVSPPKAGKTTLLKKIANAVTQNHPEVILMVLLIDERPEEVTDMSRSIRGEVIASTFDRPSEEHIRVATLALEKAKRLVEARKDVVLLLDSITRLARASNLVVAPSGRTLSGGMDPAALHFPKRFFGAARNIEDGGSLTIIGTALVETGSRMDDVIYEEFKGTGNMEIHLSRKISEQRIFPAVDITRSGTRREDLLIPEDDLQRIWVLRRRIANMDEAEVLNLILEKLRNTPTNRDFLATVKMA</sequence>
<evidence type="ECO:0000256" key="12">
    <source>
        <dbReference type="SAM" id="MobiDB-lite"/>
    </source>
</evidence>
<dbReference type="CDD" id="cd04459">
    <property type="entry name" value="Rho_CSD"/>
    <property type="match status" value="1"/>
</dbReference>
<keyword evidence="3 9" id="KW-0378">Hydrolase</keyword>
<dbReference type="CDD" id="cd01128">
    <property type="entry name" value="rho_factor_C"/>
    <property type="match status" value="1"/>
</dbReference>
<keyword evidence="6 9" id="KW-0694">RNA-binding</keyword>
<feature type="compositionally biased region" description="Basic and acidic residues" evidence="12">
    <location>
        <begin position="22"/>
        <end position="43"/>
    </location>
</feature>
<dbReference type="STRING" id="525903.Taci_1252"/>
<dbReference type="GO" id="GO:0004386">
    <property type="term" value="F:helicase activity"/>
    <property type="evidence" value="ECO:0007669"/>
    <property type="project" value="UniProtKB-UniRule"/>
</dbReference>
<feature type="binding site" evidence="9">
    <location>
        <begin position="207"/>
        <end position="212"/>
    </location>
    <ligand>
        <name>ATP</name>
        <dbReference type="ChEBI" id="CHEBI:30616"/>
    </ligand>
</feature>
<dbReference type="OrthoDB" id="9805197at2"/>
<comment type="caution">
    <text evidence="9">Lacks conserved residue(s) required for the propagation of feature annotation.</text>
</comment>
<feature type="binding site" evidence="9">
    <location>
        <begin position="219"/>
        <end position="224"/>
    </location>
    <ligand>
        <name>ATP</name>
        <dbReference type="ChEBI" id="CHEBI:30616"/>
    </ligand>
</feature>
<dbReference type="SMART" id="SM00382">
    <property type="entry name" value="AAA"/>
    <property type="match status" value="1"/>
</dbReference>
<dbReference type="Gene3D" id="2.40.50.140">
    <property type="entry name" value="Nucleic acid-binding proteins"/>
    <property type="match status" value="1"/>
</dbReference>
<dbReference type="InterPro" id="IPR011129">
    <property type="entry name" value="CSD"/>
</dbReference>
<accession>D1B642</accession>
<evidence type="ECO:0000256" key="7">
    <source>
        <dbReference type="ARBA" id="ARBA00023015"/>
    </source>
</evidence>
<dbReference type="InterPro" id="IPR036269">
    <property type="entry name" value="Rho_N_sf"/>
</dbReference>
<evidence type="ECO:0000256" key="2">
    <source>
        <dbReference type="ARBA" id="ARBA00022741"/>
    </source>
</evidence>
<dbReference type="PANTHER" id="PTHR46425:SF1">
    <property type="entry name" value="TRANSCRIPTION TERMINATION FACTOR RHO"/>
    <property type="match status" value="1"/>
</dbReference>
<dbReference type="InterPro" id="IPR004665">
    <property type="entry name" value="Term_rho"/>
</dbReference>
<dbReference type="eggNOG" id="COG1158">
    <property type="taxonomic scope" value="Bacteria"/>
</dbReference>
<dbReference type="InterPro" id="IPR012340">
    <property type="entry name" value="NA-bd_OB-fold"/>
</dbReference>
<dbReference type="RefSeq" id="WP_012869994.1">
    <property type="nucleotide sequence ID" value="NC_013522.1"/>
</dbReference>
<reference evidence="14 15" key="1">
    <citation type="journal article" date="2009" name="Stand. Genomic Sci.">
        <title>Complete genome sequence of Thermanaerovibrio acidaminovorans type strain (Su883).</title>
        <authorList>
            <person name="Chovatia M."/>
            <person name="Sikorski J."/>
            <person name="Schroder M."/>
            <person name="Lapidus A."/>
            <person name="Nolan M."/>
            <person name="Tice H."/>
            <person name="Glavina Del Rio T."/>
            <person name="Copeland A."/>
            <person name="Cheng J.F."/>
            <person name="Lucas S."/>
            <person name="Chen F."/>
            <person name="Bruce D."/>
            <person name="Goodwin L."/>
            <person name="Pitluck S."/>
            <person name="Ivanova N."/>
            <person name="Mavromatis K."/>
            <person name="Ovchinnikova G."/>
            <person name="Pati A."/>
            <person name="Chen A."/>
            <person name="Palaniappan K."/>
            <person name="Land M."/>
            <person name="Hauser L."/>
            <person name="Chang Y.J."/>
            <person name="Jeffries C.D."/>
            <person name="Chain P."/>
            <person name="Saunders E."/>
            <person name="Detter J.C."/>
            <person name="Brettin T."/>
            <person name="Rohde M."/>
            <person name="Goker M."/>
            <person name="Spring S."/>
            <person name="Bristow J."/>
            <person name="Markowitz V."/>
            <person name="Hugenholtz P."/>
            <person name="Kyrpides N.C."/>
            <person name="Klenk H.P."/>
            <person name="Eisen J.A."/>
        </authorList>
    </citation>
    <scope>NUCLEOTIDE SEQUENCE [LARGE SCALE GENOMIC DNA]</scope>
    <source>
        <strain evidence="15">ATCC 49978 / DSM 6589 / Su883</strain>
    </source>
</reference>
<evidence type="ECO:0000313" key="14">
    <source>
        <dbReference type="EMBL" id="ACZ19483.1"/>
    </source>
</evidence>
<dbReference type="EnsemblBacteria" id="ACZ19483">
    <property type="protein sequence ID" value="ACZ19483"/>
    <property type="gene ID" value="Taci_1252"/>
</dbReference>
<dbReference type="Pfam" id="PF00006">
    <property type="entry name" value="ATP-synt_ab"/>
    <property type="match status" value="1"/>
</dbReference>
<gene>
    <name evidence="9" type="primary">rho</name>
    <name evidence="14" type="ordered locus">Taci_1252</name>
</gene>
<evidence type="ECO:0000256" key="5">
    <source>
        <dbReference type="ARBA" id="ARBA00022840"/>
    </source>
</evidence>
<dbReference type="PROSITE" id="PS51856">
    <property type="entry name" value="RHO_RNA_BD"/>
    <property type="match status" value="1"/>
</dbReference>
<keyword evidence="7 9" id="KW-0805">Transcription regulation</keyword>
<evidence type="ECO:0000256" key="10">
    <source>
        <dbReference type="NCBIfam" id="TIGR00767"/>
    </source>
</evidence>
<dbReference type="AlphaFoldDB" id="D1B642"/>
<dbReference type="PATRIC" id="fig|525903.6.peg.1253"/>
<dbReference type="Pfam" id="PF07498">
    <property type="entry name" value="Rho_N"/>
    <property type="match status" value="1"/>
</dbReference>
<evidence type="ECO:0000256" key="8">
    <source>
        <dbReference type="ARBA" id="ARBA00023163"/>
    </source>
</evidence>
<keyword evidence="8 9" id="KW-0804">Transcription</keyword>
<evidence type="ECO:0000256" key="9">
    <source>
        <dbReference type="HAMAP-Rule" id="MF_01884"/>
    </source>
</evidence>
<dbReference type="Pfam" id="PF07497">
    <property type="entry name" value="Rho_RNA_bind"/>
    <property type="match status" value="1"/>
</dbReference>
<dbReference type="SMART" id="SM00357">
    <property type="entry name" value="CSP"/>
    <property type="match status" value="1"/>
</dbReference>
<dbReference type="EC" id="3.6.4.-" evidence="9 10"/>
<evidence type="ECO:0000256" key="4">
    <source>
        <dbReference type="ARBA" id="ARBA00022806"/>
    </source>
</evidence>